<accession>A0ABM6V6G4</accession>
<dbReference type="InterPro" id="IPR002930">
    <property type="entry name" value="GCV_H"/>
</dbReference>
<dbReference type="Gene3D" id="2.40.50.100">
    <property type="match status" value="1"/>
</dbReference>
<evidence type="ECO:0000313" key="5">
    <source>
        <dbReference type="Proteomes" id="UP000245051"/>
    </source>
</evidence>
<sequence>MVPSDLKYTQDHTWMRERGPEFGIGITEYGQEQLGDVFFVELPEVGRHVMAGEAVSVVESPSGLMRVQTPRSGVVTAVNSDLRDQPEGVNADPYGEGWLFFIRPDRGAPSYGLIDAATYEELFG</sequence>
<dbReference type="RefSeq" id="WP_109294663.1">
    <property type="nucleotide sequence ID" value="NZ_CP029254.1"/>
</dbReference>
<dbReference type="InterPro" id="IPR000089">
    <property type="entry name" value="Biotin_lipoyl"/>
</dbReference>
<evidence type="ECO:0000256" key="1">
    <source>
        <dbReference type="ARBA" id="ARBA00009249"/>
    </source>
</evidence>
<dbReference type="InterPro" id="IPR033753">
    <property type="entry name" value="GCV_H/Fam206"/>
</dbReference>
<protein>
    <submittedName>
        <fullName evidence="4">Glycine cleavage system protein GcvH</fullName>
    </submittedName>
</protein>
<reference evidence="4 5" key="1">
    <citation type="submission" date="2018-05" db="EMBL/GenBank/DDBJ databases">
        <title>Complete genome sequence of the Type Strain of Streptomyces spongiicola HNM0071, the producer of staurosporine.</title>
        <authorList>
            <person name="Zhou S."/>
            <person name="Huang X."/>
        </authorList>
    </citation>
    <scope>NUCLEOTIDE SEQUENCE [LARGE SCALE GENOMIC DNA]</scope>
    <source>
        <strain evidence="4 5">HNM0071</strain>
    </source>
</reference>
<dbReference type="SUPFAM" id="SSF51230">
    <property type="entry name" value="Single hybrid motif"/>
    <property type="match status" value="1"/>
</dbReference>
<evidence type="ECO:0000313" key="4">
    <source>
        <dbReference type="EMBL" id="AWK09694.1"/>
    </source>
</evidence>
<dbReference type="CDD" id="cd06848">
    <property type="entry name" value="GCS_H"/>
    <property type="match status" value="1"/>
</dbReference>
<dbReference type="InterPro" id="IPR017453">
    <property type="entry name" value="GCV_H_sub"/>
</dbReference>
<dbReference type="PANTHER" id="PTHR11715:SF3">
    <property type="entry name" value="GLYCINE CLEAVAGE SYSTEM H PROTEIN-RELATED"/>
    <property type="match status" value="1"/>
</dbReference>
<keyword evidence="5" id="KW-1185">Reference proteome</keyword>
<evidence type="ECO:0000259" key="3">
    <source>
        <dbReference type="PROSITE" id="PS50968"/>
    </source>
</evidence>
<feature type="domain" description="Lipoyl-binding" evidence="3">
    <location>
        <begin position="21"/>
        <end position="103"/>
    </location>
</feature>
<dbReference type="NCBIfam" id="TIGR00527">
    <property type="entry name" value="gcvH"/>
    <property type="match status" value="1"/>
</dbReference>
<dbReference type="Pfam" id="PF01597">
    <property type="entry name" value="GCV_H"/>
    <property type="match status" value="1"/>
</dbReference>
<organism evidence="4 5">
    <name type="scientific">Streptomyces spongiicola</name>
    <dbReference type="NCBI Taxonomy" id="1690221"/>
    <lineage>
        <taxon>Bacteria</taxon>
        <taxon>Bacillati</taxon>
        <taxon>Actinomycetota</taxon>
        <taxon>Actinomycetes</taxon>
        <taxon>Kitasatosporales</taxon>
        <taxon>Streptomycetaceae</taxon>
        <taxon>Streptomyces</taxon>
    </lineage>
</organism>
<dbReference type="InterPro" id="IPR011053">
    <property type="entry name" value="Single_hybrid_motif"/>
</dbReference>
<dbReference type="PROSITE" id="PS50968">
    <property type="entry name" value="BIOTINYL_LIPOYL"/>
    <property type="match status" value="1"/>
</dbReference>
<name>A0ABM6V6G4_9ACTN</name>
<evidence type="ECO:0000256" key="2">
    <source>
        <dbReference type="ARBA" id="ARBA00022823"/>
    </source>
</evidence>
<gene>
    <name evidence="4" type="primary">gcvH</name>
    <name evidence="4" type="ORF">DDQ41_13055</name>
</gene>
<dbReference type="EMBL" id="CP029254">
    <property type="protein sequence ID" value="AWK09694.1"/>
    <property type="molecule type" value="Genomic_DNA"/>
</dbReference>
<comment type="similarity">
    <text evidence="1">Belongs to the GcvH family.</text>
</comment>
<dbReference type="NCBIfam" id="NF002270">
    <property type="entry name" value="PRK01202.1"/>
    <property type="match status" value="1"/>
</dbReference>
<dbReference type="Proteomes" id="UP000245051">
    <property type="component" value="Chromosome"/>
</dbReference>
<keyword evidence="2" id="KW-0450">Lipoyl</keyword>
<dbReference type="PANTHER" id="PTHR11715">
    <property type="entry name" value="GLYCINE CLEAVAGE SYSTEM H PROTEIN"/>
    <property type="match status" value="1"/>
</dbReference>
<proteinExistence type="inferred from homology"/>